<dbReference type="EMBL" id="CADIKI010000024">
    <property type="protein sequence ID" value="CAB3807271.1"/>
    <property type="molecule type" value="Genomic_DNA"/>
</dbReference>
<evidence type="ECO:0000256" key="1">
    <source>
        <dbReference type="SAM" id="MobiDB-lite"/>
    </source>
</evidence>
<evidence type="ECO:0000313" key="2">
    <source>
        <dbReference type="EMBL" id="CAB3807271.1"/>
    </source>
</evidence>
<proteinExistence type="predicted"/>
<keyword evidence="3" id="KW-1185">Reference proteome</keyword>
<organism evidence="2 3">
    <name type="scientific">Paraburkholderia fynbosensis</name>
    <dbReference type="NCBI Taxonomy" id="1200993"/>
    <lineage>
        <taxon>Bacteria</taxon>
        <taxon>Pseudomonadati</taxon>
        <taxon>Pseudomonadota</taxon>
        <taxon>Betaproteobacteria</taxon>
        <taxon>Burkholderiales</taxon>
        <taxon>Burkholderiaceae</taxon>
        <taxon>Paraburkholderia</taxon>
    </lineage>
</organism>
<dbReference type="AlphaFoldDB" id="A0A6J5GW06"/>
<gene>
    <name evidence="2" type="ORF">LMG27177_06296</name>
</gene>
<name>A0A6J5GW06_9BURK</name>
<reference evidence="2 3" key="1">
    <citation type="submission" date="2020-04" db="EMBL/GenBank/DDBJ databases">
        <authorList>
            <person name="De Canck E."/>
        </authorList>
    </citation>
    <scope>NUCLEOTIDE SEQUENCE [LARGE SCALE GENOMIC DNA]</scope>
    <source>
        <strain evidence="2 3">LMG 27177</strain>
    </source>
</reference>
<sequence>MRAILLRHRTALINQMRGFLGERGFAVCRSPEEFKRAVPELLRASADELTLFCRMLLTELLVHLRAIEERIHFIEISIHSFMKRSTLWQRAGESDATLKCRTGGCVGRSKLRAAIAFVENCGGGIGVVDTLRGGFPDALSKQVQFPNQFVEPVPPCPPVVSVPTRVALDIACAGSASCRFQFAADLAVDPGHMIDKLLRSQAARLPDHGVGTNRSQPSLRHTFLCLFQIGGQFAQAFGLVCVHVISPGSNRSRHLWFPMIGRGSTQGPRRRDRRTAAPEFD</sequence>
<feature type="region of interest" description="Disordered" evidence="1">
    <location>
        <begin position="259"/>
        <end position="281"/>
    </location>
</feature>
<dbReference type="Proteomes" id="UP000494252">
    <property type="component" value="Unassembled WGS sequence"/>
</dbReference>
<evidence type="ECO:0000313" key="3">
    <source>
        <dbReference type="Proteomes" id="UP000494252"/>
    </source>
</evidence>
<protein>
    <submittedName>
        <fullName evidence="2">Uncharacterized protein</fullName>
    </submittedName>
</protein>
<accession>A0A6J5GW06</accession>